<comment type="caution">
    <text evidence="1">The sequence shown here is derived from an EMBL/GenBank/DDBJ whole genome shotgun (WGS) entry which is preliminary data.</text>
</comment>
<evidence type="ECO:0000313" key="2">
    <source>
        <dbReference type="Proteomes" id="UP000516260"/>
    </source>
</evidence>
<accession>A0A4Z2C3Z9</accession>
<dbReference type="EMBL" id="SWLE01000006">
    <property type="protein sequence ID" value="TNM99139.1"/>
    <property type="molecule type" value="Genomic_DNA"/>
</dbReference>
<dbReference type="AlphaFoldDB" id="A0A4Z2C3Z9"/>
<name>A0A4Z2C3Z9_9TELE</name>
<proteinExistence type="predicted"/>
<evidence type="ECO:0000313" key="1">
    <source>
        <dbReference type="EMBL" id="TNM99139.1"/>
    </source>
</evidence>
<keyword evidence="2" id="KW-1185">Reference proteome</keyword>
<sequence>MGRAIPLKQVFAKPLITSYPKSDHISTRCEFMREIEILCGADMLWSPITETGEGGTGRDVWDVQDPVFVQEDALRALPPPVMLSDGCGRAPHWRDAQTLLEADCAAECGAPFHPTEKLRSFQTRMRRLPGRMESA</sequence>
<dbReference type="Proteomes" id="UP000516260">
    <property type="component" value="Chromosome 14"/>
</dbReference>
<gene>
    <name evidence="1" type="ORF">fugu_013703</name>
</gene>
<protein>
    <submittedName>
        <fullName evidence="1">Uncharacterized protein</fullName>
    </submittedName>
</protein>
<organism evidence="1 2">
    <name type="scientific">Takifugu bimaculatus</name>
    <dbReference type="NCBI Taxonomy" id="433685"/>
    <lineage>
        <taxon>Eukaryota</taxon>
        <taxon>Metazoa</taxon>
        <taxon>Chordata</taxon>
        <taxon>Craniata</taxon>
        <taxon>Vertebrata</taxon>
        <taxon>Euteleostomi</taxon>
        <taxon>Actinopterygii</taxon>
        <taxon>Neopterygii</taxon>
        <taxon>Teleostei</taxon>
        <taxon>Neoteleostei</taxon>
        <taxon>Acanthomorphata</taxon>
        <taxon>Eupercaria</taxon>
        <taxon>Tetraodontiformes</taxon>
        <taxon>Tetradontoidea</taxon>
        <taxon>Tetraodontidae</taxon>
        <taxon>Takifugu</taxon>
    </lineage>
</organism>
<reference evidence="1 2" key="1">
    <citation type="submission" date="2019-04" db="EMBL/GenBank/DDBJ databases">
        <title>The sequence and de novo assembly of Takifugu bimaculatus genome using PacBio and Hi-C technologies.</title>
        <authorList>
            <person name="Xu P."/>
            <person name="Liu B."/>
            <person name="Zhou Z."/>
        </authorList>
    </citation>
    <scope>NUCLEOTIDE SEQUENCE [LARGE SCALE GENOMIC DNA]</scope>
    <source>
        <strain evidence="1">TB-2018</strain>
        <tissue evidence="1">Muscle</tissue>
    </source>
</reference>